<sequence>MQLGGRILGYVPESIQKFTEASWERICSEFANLRIMTTVGMSSRESPTGLKRKRESDLFEEIEKLEEKIERLEQENGDLRSKVAARDEEVQKLEQQLDLAEHRNSHNFVGGESFLDTCATPHLLNKAVERVNSASSNFTKLVMHALQHHGGVDCPSTAKAVAKSVVFERVAHTKYVYQALVCKVLFTDFENECFNVDENAPQNVLNPEQLSNENFQEYKVLTALENPEELVFEDATDNDFRKLCNKKRQDMVVALSKTQLAPGVADVGALLFGKVYGPEGIRRSQRETPQYQVKIASTFAKFVLSVFLVHKLAFALRPVARIFRVREGATFNATHMEAVVALADSEDDDGPLVPLSAAFMVVPGFHVNRIIVHSRVYAVKRIVDNPSESRSLGPKPWDASS</sequence>
<dbReference type="Proteomes" id="UP000822688">
    <property type="component" value="Chromosome 4"/>
</dbReference>
<dbReference type="EMBL" id="CM026424">
    <property type="protein sequence ID" value="KAG0579063.1"/>
    <property type="molecule type" value="Genomic_DNA"/>
</dbReference>
<dbReference type="PANTHER" id="PTHR31161">
    <property type="entry name" value="PROTEIN GRAVITROPIC IN THE LIGHT 1"/>
    <property type="match status" value="1"/>
</dbReference>
<feature type="coiled-coil region" evidence="1">
    <location>
        <begin position="55"/>
        <end position="103"/>
    </location>
</feature>
<name>A0A8T0I9B6_CERPU</name>
<dbReference type="InterPro" id="IPR056813">
    <property type="entry name" value="GIL1_IRKI_C"/>
</dbReference>
<gene>
    <name evidence="3" type="ORF">KC19_4G070000</name>
</gene>
<evidence type="ECO:0000256" key="1">
    <source>
        <dbReference type="SAM" id="Coils"/>
    </source>
</evidence>
<protein>
    <recommendedName>
        <fullName evidence="2">GIL1/IRKI C-terminal domain-containing protein</fullName>
    </recommendedName>
</protein>
<dbReference type="GO" id="GO:0009639">
    <property type="term" value="P:response to red or far red light"/>
    <property type="evidence" value="ECO:0007669"/>
    <property type="project" value="InterPro"/>
</dbReference>
<keyword evidence="4" id="KW-1185">Reference proteome</keyword>
<keyword evidence="1" id="KW-0175">Coiled coil</keyword>
<accession>A0A8T0I9B6</accession>
<evidence type="ECO:0000313" key="3">
    <source>
        <dbReference type="EMBL" id="KAG0579063.1"/>
    </source>
</evidence>
<dbReference type="AlphaFoldDB" id="A0A8T0I9B6"/>
<evidence type="ECO:0000313" key="4">
    <source>
        <dbReference type="Proteomes" id="UP000822688"/>
    </source>
</evidence>
<feature type="domain" description="GIL1/IRKI C-terminal" evidence="2">
    <location>
        <begin position="322"/>
        <end position="377"/>
    </location>
</feature>
<dbReference type="Pfam" id="PF24994">
    <property type="entry name" value="GIL1_IRKI_C"/>
    <property type="match status" value="1"/>
</dbReference>
<proteinExistence type="predicted"/>
<evidence type="ECO:0000259" key="2">
    <source>
        <dbReference type="Pfam" id="PF24994"/>
    </source>
</evidence>
<dbReference type="GO" id="GO:0009959">
    <property type="term" value="P:negative gravitropism"/>
    <property type="evidence" value="ECO:0007669"/>
    <property type="project" value="InterPro"/>
</dbReference>
<reference evidence="3" key="1">
    <citation type="submission" date="2020-06" db="EMBL/GenBank/DDBJ databases">
        <title>WGS assembly of Ceratodon purpureus strain R40.</title>
        <authorList>
            <person name="Carey S.B."/>
            <person name="Jenkins J."/>
            <person name="Shu S."/>
            <person name="Lovell J.T."/>
            <person name="Sreedasyam A."/>
            <person name="Maumus F."/>
            <person name="Tiley G.P."/>
            <person name="Fernandez-Pozo N."/>
            <person name="Barry K."/>
            <person name="Chen C."/>
            <person name="Wang M."/>
            <person name="Lipzen A."/>
            <person name="Daum C."/>
            <person name="Saski C.A."/>
            <person name="Payton A.C."/>
            <person name="Mcbreen J.C."/>
            <person name="Conrad R.E."/>
            <person name="Kollar L.M."/>
            <person name="Olsson S."/>
            <person name="Huttunen S."/>
            <person name="Landis J.B."/>
            <person name="Wickett N.J."/>
            <person name="Johnson M.G."/>
            <person name="Rensing S.A."/>
            <person name="Grimwood J."/>
            <person name="Schmutz J."/>
            <person name="Mcdaniel S.F."/>
        </authorList>
    </citation>
    <scope>NUCLEOTIDE SEQUENCE</scope>
    <source>
        <strain evidence="3">R40</strain>
    </source>
</reference>
<organism evidence="3 4">
    <name type="scientific">Ceratodon purpureus</name>
    <name type="common">Fire moss</name>
    <name type="synonym">Dicranum purpureum</name>
    <dbReference type="NCBI Taxonomy" id="3225"/>
    <lineage>
        <taxon>Eukaryota</taxon>
        <taxon>Viridiplantae</taxon>
        <taxon>Streptophyta</taxon>
        <taxon>Embryophyta</taxon>
        <taxon>Bryophyta</taxon>
        <taxon>Bryophytina</taxon>
        <taxon>Bryopsida</taxon>
        <taxon>Dicranidae</taxon>
        <taxon>Pseudoditrichales</taxon>
        <taxon>Ditrichaceae</taxon>
        <taxon>Ceratodon</taxon>
    </lineage>
</organism>
<comment type="caution">
    <text evidence="3">The sequence shown here is derived from an EMBL/GenBank/DDBJ whole genome shotgun (WGS) entry which is preliminary data.</text>
</comment>
<dbReference type="InterPro" id="IPR040225">
    <property type="entry name" value="GIL1-like"/>
</dbReference>